<keyword evidence="1" id="KW-0812">Transmembrane</keyword>
<feature type="transmembrane region" description="Helical" evidence="1">
    <location>
        <begin position="84"/>
        <end position="102"/>
    </location>
</feature>
<keyword evidence="1" id="KW-1133">Transmembrane helix</keyword>
<feature type="transmembrane region" description="Helical" evidence="1">
    <location>
        <begin position="31"/>
        <end position="54"/>
    </location>
</feature>
<organism evidence="2 3">
    <name type="scientific">Acidithiobacillus thiooxidans</name>
    <name type="common">Thiobacillus thiooxidans</name>
    <dbReference type="NCBI Taxonomy" id="930"/>
    <lineage>
        <taxon>Bacteria</taxon>
        <taxon>Pseudomonadati</taxon>
        <taxon>Pseudomonadota</taxon>
        <taxon>Acidithiobacillia</taxon>
        <taxon>Acidithiobacillales</taxon>
        <taxon>Acidithiobacillaceae</taxon>
        <taxon>Acidithiobacillus</taxon>
    </lineage>
</organism>
<dbReference type="AlphaFoldDB" id="A0A1C2J648"/>
<reference evidence="2 3" key="1">
    <citation type="journal article" date="2016" name="Int. J. Mol. Sci.">
        <title>Comparative genomics of the extreme acidophile Acidithiobacillus thiooxidans reveals intraspecific divergence and niche adaptation.</title>
        <authorList>
            <person name="Zhang X."/>
            <person name="Feng X."/>
            <person name="Tao J."/>
            <person name="Ma L."/>
            <person name="Xiao Y."/>
            <person name="Liang Y."/>
            <person name="Liu X."/>
            <person name="Yin H."/>
        </authorList>
    </citation>
    <scope>NUCLEOTIDE SEQUENCE [LARGE SCALE GENOMIC DNA]</scope>
    <source>
        <strain evidence="2 3">A02</strain>
    </source>
</reference>
<protein>
    <submittedName>
        <fullName evidence="2">Uncharacterized protein</fullName>
    </submittedName>
</protein>
<gene>
    <name evidence="2" type="ORF">A6P07_18005</name>
</gene>
<feature type="transmembrane region" description="Helical" evidence="1">
    <location>
        <begin position="250"/>
        <end position="271"/>
    </location>
</feature>
<feature type="transmembrane region" description="Helical" evidence="1">
    <location>
        <begin position="108"/>
        <end position="127"/>
    </location>
</feature>
<name>A0A1C2J648_ACITH</name>
<evidence type="ECO:0000313" key="2">
    <source>
        <dbReference type="EMBL" id="OCX68570.1"/>
    </source>
</evidence>
<evidence type="ECO:0000256" key="1">
    <source>
        <dbReference type="SAM" id="Phobius"/>
    </source>
</evidence>
<accession>A0A1C2J648</accession>
<evidence type="ECO:0000313" key="3">
    <source>
        <dbReference type="Proteomes" id="UP000094893"/>
    </source>
</evidence>
<sequence>MEPFDGSPTGEALFQSLQQRLSRHTLRGRGYFFAGMFFLLVTIICGIVSVAFWLSEPSTAVPMIHHDLVLSHHETSSKSSSGGIMLLGTVLLMLATGMVWAIGMETLVPAMTACFFAMVLVLAVIATGSPSAHAPRQPLKPAGRAQAETRPKVFAQPLVFTTHLAFAAAQQRVKPSAQDLRQFRQDITWLTDHPLKDWDATKHDAFLSQGKAEYITRLEDSVHLAYSPIAAQYLKTQQARARAGQRSAQATLELTVVGLLITLGALGATFYNRRTFFRLEAEMGDDWAELNQSVS</sequence>
<dbReference type="Proteomes" id="UP000094893">
    <property type="component" value="Unassembled WGS sequence"/>
</dbReference>
<keyword evidence="1" id="KW-0472">Membrane</keyword>
<dbReference type="EMBL" id="LWSA01000291">
    <property type="protein sequence ID" value="OCX68570.1"/>
    <property type="molecule type" value="Genomic_DNA"/>
</dbReference>
<proteinExistence type="predicted"/>
<comment type="caution">
    <text evidence="2">The sequence shown here is derived from an EMBL/GenBank/DDBJ whole genome shotgun (WGS) entry which is preliminary data.</text>
</comment>